<feature type="transmembrane region" description="Helical" evidence="1">
    <location>
        <begin position="123"/>
        <end position="140"/>
    </location>
</feature>
<dbReference type="EMBL" id="CAJPWZ010001999">
    <property type="protein sequence ID" value="CAG2228659.1"/>
    <property type="molecule type" value="Genomic_DNA"/>
</dbReference>
<gene>
    <name evidence="2" type="ORF">MEDL_41548</name>
</gene>
<feature type="transmembrane region" description="Helical" evidence="1">
    <location>
        <begin position="92"/>
        <end position="111"/>
    </location>
</feature>
<reference evidence="2" key="1">
    <citation type="submission" date="2021-03" db="EMBL/GenBank/DDBJ databases">
        <authorList>
            <person name="Bekaert M."/>
        </authorList>
    </citation>
    <scope>NUCLEOTIDE SEQUENCE</scope>
</reference>
<keyword evidence="1" id="KW-0812">Transmembrane</keyword>
<evidence type="ECO:0000313" key="3">
    <source>
        <dbReference type="Proteomes" id="UP000683360"/>
    </source>
</evidence>
<keyword evidence="3" id="KW-1185">Reference proteome</keyword>
<name>A0A8S3TBA4_MYTED</name>
<dbReference type="Proteomes" id="UP000683360">
    <property type="component" value="Unassembled WGS sequence"/>
</dbReference>
<evidence type="ECO:0000256" key="1">
    <source>
        <dbReference type="SAM" id="Phobius"/>
    </source>
</evidence>
<proteinExistence type="predicted"/>
<feature type="transmembrane region" description="Helical" evidence="1">
    <location>
        <begin position="259"/>
        <end position="279"/>
    </location>
</feature>
<dbReference type="AlphaFoldDB" id="A0A8S3TBA4"/>
<feature type="transmembrane region" description="Helical" evidence="1">
    <location>
        <begin position="30"/>
        <end position="47"/>
    </location>
</feature>
<comment type="caution">
    <text evidence="2">The sequence shown here is derived from an EMBL/GenBank/DDBJ whole genome shotgun (WGS) entry which is preliminary data.</text>
</comment>
<feature type="transmembrane region" description="Helical" evidence="1">
    <location>
        <begin position="160"/>
        <end position="178"/>
    </location>
</feature>
<keyword evidence="1" id="KW-0472">Membrane</keyword>
<dbReference type="OrthoDB" id="10054007at2759"/>
<feature type="transmembrane region" description="Helical" evidence="1">
    <location>
        <begin position="198"/>
        <end position="216"/>
    </location>
</feature>
<evidence type="ECO:0000313" key="2">
    <source>
        <dbReference type="EMBL" id="CAG2228659.1"/>
    </source>
</evidence>
<sequence>MTDCCIFDVVRGLALLVGLAAGSKSKISDLVFTTWIALGMFIFPDYVVGYQVSGKTDGLMIFFVRCTGASQLAMTMFMYLTRDTRDETVKGAILWSRTLGTAPMLMIMIYGQVYKNKVFGHGNLWFFLPFFISIWIYNVYQMHTPPPAVGRREQKGFVSILLRVYFLVLFVEGLQGLAFPNSVMFFMNTTPQFIHQHFVRVLCASDFSAIFLIWYAPSFLRDDDRKALFISHLAAAGLGILSLLAACFVDHAIEVSQMYWILLFMTPVLIPAIGLGLILQNERSKNAVFTTMTTPSHYITRSISSQAKTE</sequence>
<accession>A0A8S3TBA4</accession>
<organism evidence="2 3">
    <name type="scientific">Mytilus edulis</name>
    <name type="common">Blue mussel</name>
    <dbReference type="NCBI Taxonomy" id="6550"/>
    <lineage>
        <taxon>Eukaryota</taxon>
        <taxon>Metazoa</taxon>
        <taxon>Spiralia</taxon>
        <taxon>Lophotrochozoa</taxon>
        <taxon>Mollusca</taxon>
        <taxon>Bivalvia</taxon>
        <taxon>Autobranchia</taxon>
        <taxon>Pteriomorphia</taxon>
        <taxon>Mytilida</taxon>
        <taxon>Mytiloidea</taxon>
        <taxon>Mytilidae</taxon>
        <taxon>Mytilinae</taxon>
        <taxon>Mytilus</taxon>
    </lineage>
</organism>
<keyword evidence="1" id="KW-1133">Transmembrane helix</keyword>
<feature type="transmembrane region" description="Helical" evidence="1">
    <location>
        <begin position="228"/>
        <end position="253"/>
    </location>
</feature>
<protein>
    <submittedName>
        <fullName evidence="2">Uncharacterized protein</fullName>
    </submittedName>
</protein>
<feature type="transmembrane region" description="Helical" evidence="1">
    <location>
        <begin position="59"/>
        <end position="80"/>
    </location>
</feature>